<accession>A0A328K2Z3</accession>
<dbReference type="PROSITE" id="PS51257">
    <property type="entry name" value="PROKAR_LIPOPROTEIN"/>
    <property type="match status" value="1"/>
</dbReference>
<dbReference type="InterPro" id="IPR036182">
    <property type="entry name" value="PCuAC_sf"/>
</dbReference>
<dbReference type="OrthoDB" id="9796962at2"/>
<evidence type="ECO:0000313" key="1">
    <source>
        <dbReference type="EMBL" id="RAN35155.1"/>
    </source>
</evidence>
<dbReference type="PANTHER" id="PTHR36302">
    <property type="entry name" value="BLR7088 PROTEIN"/>
    <property type="match status" value="1"/>
</dbReference>
<dbReference type="Pfam" id="PF04314">
    <property type="entry name" value="PCuAC"/>
    <property type="match status" value="1"/>
</dbReference>
<organism evidence="1 2">
    <name type="scientific">Hyphomonas pacifica</name>
    <dbReference type="NCBI Taxonomy" id="1280941"/>
    <lineage>
        <taxon>Bacteria</taxon>
        <taxon>Pseudomonadati</taxon>
        <taxon>Pseudomonadota</taxon>
        <taxon>Alphaproteobacteria</taxon>
        <taxon>Hyphomonadales</taxon>
        <taxon>Hyphomonadaceae</taxon>
        <taxon>Hyphomonas</taxon>
    </lineage>
</organism>
<dbReference type="EMBL" id="AWFB01000006">
    <property type="protein sequence ID" value="RAN35155.1"/>
    <property type="molecule type" value="Genomic_DNA"/>
</dbReference>
<comment type="caution">
    <text evidence="1">The sequence shown here is derived from an EMBL/GenBank/DDBJ whole genome shotgun (WGS) entry which is preliminary data.</text>
</comment>
<dbReference type="SUPFAM" id="SSF110087">
    <property type="entry name" value="DR1885-like metal-binding protein"/>
    <property type="match status" value="1"/>
</dbReference>
<reference evidence="1 2" key="1">
    <citation type="submission" date="2013-04" db="EMBL/GenBank/DDBJ databases">
        <title>Hyphomonas sp. T24B3 Genome Sequencing.</title>
        <authorList>
            <person name="Lai Q."/>
            <person name="Shao Z."/>
        </authorList>
    </citation>
    <scope>NUCLEOTIDE SEQUENCE [LARGE SCALE GENOMIC DNA]</scope>
    <source>
        <strain evidence="1 2">T24B3</strain>
    </source>
</reference>
<dbReference type="STRING" id="1280941.HY2_08180"/>
<sequence length="153" mass="16088">MRLVSLIAGLSVAALAACSQEAKAPDVTPVPVVTDAFIVMPAPGRDVAMGGLTLSVEGGAIWLTGADTNIADKAELHTMSMEDGVMRMRKVERLEATPIVPLELERGGAHLMFFGISDQIAPGDLAELVLTLADENGEEQTLTTEAEIRAMGE</sequence>
<proteinExistence type="predicted"/>
<dbReference type="Gene3D" id="2.60.40.1890">
    <property type="entry name" value="PCu(A)C copper chaperone"/>
    <property type="match status" value="1"/>
</dbReference>
<protein>
    <submittedName>
        <fullName evidence="1">Uncharacterized protein</fullName>
    </submittedName>
</protein>
<name>A0A062U253_9PROT</name>
<accession>A0A062U253</accession>
<dbReference type="Proteomes" id="UP000249123">
    <property type="component" value="Unassembled WGS sequence"/>
</dbReference>
<dbReference type="eggNOG" id="COG2847">
    <property type="taxonomic scope" value="Bacteria"/>
</dbReference>
<keyword evidence="2" id="KW-1185">Reference proteome</keyword>
<evidence type="ECO:0000313" key="2">
    <source>
        <dbReference type="Proteomes" id="UP000249123"/>
    </source>
</evidence>
<dbReference type="PANTHER" id="PTHR36302:SF1">
    <property type="entry name" value="COPPER CHAPERONE PCU(A)C"/>
    <property type="match status" value="1"/>
</dbReference>
<dbReference type="InterPro" id="IPR058248">
    <property type="entry name" value="Lxx211020-like"/>
</dbReference>
<dbReference type="RefSeq" id="WP_034824354.1">
    <property type="nucleotide sequence ID" value="NZ_AWFA01000005.1"/>
</dbReference>
<dbReference type="AlphaFoldDB" id="A0A062U253"/>
<gene>
    <name evidence="1" type="ORF">HY3_08785</name>
</gene>
<dbReference type="InterPro" id="IPR007410">
    <property type="entry name" value="LpqE-like"/>
</dbReference>